<dbReference type="GO" id="GO:0015074">
    <property type="term" value="P:DNA integration"/>
    <property type="evidence" value="ECO:0007669"/>
    <property type="project" value="InterPro"/>
</dbReference>
<gene>
    <name evidence="4" type="primary">LOC108661106</name>
</gene>
<evidence type="ECO:0000313" key="4">
    <source>
        <dbReference type="RefSeq" id="XP_017972475.1"/>
    </source>
</evidence>
<dbReference type="SUPFAM" id="SSF56672">
    <property type="entry name" value="DNA/RNA polymerases"/>
    <property type="match status" value="1"/>
</dbReference>
<dbReference type="InterPro" id="IPR000477">
    <property type="entry name" value="RT_dom"/>
</dbReference>
<dbReference type="InterPro" id="IPR043128">
    <property type="entry name" value="Rev_trsase/Diguanyl_cyclase"/>
</dbReference>
<dbReference type="InterPro" id="IPR001584">
    <property type="entry name" value="Integrase_cat-core"/>
</dbReference>
<feature type="domain" description="Integrase catalytic" evidence="2">
    <location>
        <begin position="789"/>
        <end position="962"/>
    </location>
</feature>
<dbReference type="GO" id="GO:0004523">
    <property type="term" value="F:RNA-DNA hybrid ribonuclease activity"/>
    <property type="evidence" value="ECO:0007669"/>
    <property type="project" value="InterPro"/>
</dbReference>
<dbReference type="Pfam" id="PF00078">
    <property type="entry name" value="RVT_1"/>
    <property type="match status" value="1"/>
</dbReference>
<dbReference type="Pfam" id="PF00665">
    <property type="entry name" value="rve"/>
    <property type="match status" value="1"/>
</dbReference>
<evidence type="ECO:0000313" key="3">
    <source>
        <dbReference type="Proteomes" id="UP000694886"/>
    </source>
</evidence>
<dbReference type="AlphaFoldDB" id="A0AB32W0Q4"/>
<organism evidence="3 4">
    <name type="scientific">Theobroma cacao</name>
    <name type="common">Cacao</name>
    <name type="synonym">Cocoa</name>
    <dbReference type="NCBI Taxonomy" id="3641"/>
    <lineage>
        <taxon>Eukaryota</taxon>
        <taxon>Viridiplantae</taxon>
        <taxon>Streptophyta</taxon>
        <taxon>Embryophyta</taxon>
        <taxon>Tracheophyta</taxon>
        <taxon>Spermatophyta</taxon>
        <taxon>Magnoliopsida</taxon>
        <taxon>eudicotyledons</taxon>
        <taxon>Gunneridae</taxon>
        <taxon>Pentapetalae</taxon>
        <taxon>rosids</taxon>
        <taxon>malvids</taxon>
        <taxon>Malvales</taxon>
        <taxon>Malvaceae</taxon>
        <taxon>Byttnerioideae</taxon>
        <taxon>Theobroma</taxon>
    </lineage>
</organism>
<dbReference type="RefSeq" id="XP_017972475.1">
    <property type="nucleotide sequence ID" value="XM_018116986.1"/>
</dbReference>
<dbReference type="Gene3D" id="3.30.420.10">
    <property type="entry name" value="Ribonuclease H-like superfamily/Ribonuclease H"/>
    <property type="match status" value="2"/>
</dbReference>
<dbReference type="InterPro" id="IPR002156">
    <property type="entry name" value="RNaseH_domain"/>
</dbReference>
<dbReference type="InterPro" id="IPR012337">
    <property type="entry name" value="RNaseH-like_sf"/>
</dbReference>
<dbReference type="PANTHER" id="PTHR48475:SF1">
    <property type="entry name" value="RNASE H TYPE-1 DOMAIN-CONTAINING PROTEIN"/>
    <property type="match status" value="1"/>
</dbReference>
<dbReference type="InterPro" id="IPR036397">
    <property type="entry name" value="RNaseH_sf"/>
</dbReference>
<dbReference type="Gene3D" id="3.30.70.270">
    <property type="match status" value="2"/>
</dbReference>
<reference evidence="3" key="1">
    <citation type="journal article" date="1997" name="Nucleic Acids Res.">
        <title>tRNAscan-SE: a program for improved detection of transfer RNA genes in genomic sequence.</title>
        <authorList>
            <person name="Lowe T.M."/>
            <person name="Eddy S.R."/>
        </authorList>
    </citation>
    <scope>NUCLEOTIDE SEQUENCE [LARGE SCALE GENOMIC DNA]</scope>
    <source>
        <strain evidence="3">r\B97-61/B2</strain>
    </source>
</reference>
<dbReference type="InterPro" id="IPR043502">
    <property type="entry name" value="DNA/RNA_pol_sf"/>
</dbReference>
<dbReference type="PROSITE" id="PS50994">
    <property type="entry name" value="INTEGRASE"/>
    <property type="match status" value="1"/>
</dbReference>
<dbReference type="CDD" id="cd09279">
    <property type="entry name" value="RNase_HI_like"/>
    <property type="match status" value="1"/>
</dbReference>
<dbReference type="PROSITE" id="PS50879">
    <property type="entry name" value="RNASE_H_1"/>
    <property type="match status" value="1"/>
</dbReference>
<sequence length="977" mass="113155">MDRVFKALSKVKAITLESIDIKEVGHDLTHSCKFYIGVVGHSIQNCDYFHRKLQELMDLSEIEFYEEGEDEEFGKKIIPLLYETFRSAGCIHTKVSDEVNQVPLMFGELSIHMIKDEEPNEKIPVVYPVLSGDELSNWTAMELPIIFKSLEMSLNNEHEDNLDNNLNIDFEMIPNVDTLKNEEEAEDYGLPPDLSRMLEQEEKKILPHQELAEIINLRNGKEKKKVKSGTLLSSNERNLNRVSQKDSFPLPHIDTLVDNTAKHALFSFMDGATYQRAMVALFHDMMHKEIEVYVDDMIAKSHTKRDHTVNLKKLFKRLRKFQLKLNLAKCTFGVTSEKLLRFIVSEKEIEVDPDKIRAIQELSPPKSQKEVRGFLGRLNYIARFISQLTCKCDLIFKLLLKRDPGEWNEECQIVFYKIKEYLTNPLVLVPLTIEKPLILYLTVNKNSMGCVLGQHDETGNKEQAVYYLSKKFTKYESNYSAVEKMCYKDLMAVLHIEKDSPNELNPWKIYFDGASNALGHKIGVVLISPNGQYYPATARLNFNCTNNIAEYEALVMGLQAAIEMKADMIDVYGDSALVICQMRGEWETRDSKLVPYKKLVTELSKQFKEISLNHLPREENQIANALATISVMFRIKEAADVRPFDLEVREVSAHCLNVEEEVDDKPWYHDIMQYIKHQAYPENVTDNDKRTLRRLVMGFFLSGEVFYKRNRDQVLLRCVDVSKANKIMKEVHKGTCGAHANGYMFARKIMRASCYWLTLESNYVNFARKCHKCQIHADRIHALPAPLHLFTTPWPFSMWGMDVIGLITPKASNGHRFILVAIDYFTKWVEAAFYANVTQKVVCRFIQREIICRYGLPERIITDNASNLNGAMVKKVCAKFKIKHQNFTTYRPKMNGAVTSYSLVYRTEAVLPVEVEIPSLRVLMETELEDDEWVCSCYEQLNLIEEKRLAALCHGQMYQRMMMRPYEKKVCPRQFRE</sequence>
<evidence type="ECO:0000259" key="1">
    <source>
        <dbReference type="PROSITE" id="PS50879"/>
    </source>
</evidence>
<dbReference type="SUPFAM" id="SSF53098">
    <property type="entry name" value="Ribonuclease H-like"/>
    <property type="match status" value="2"/>
</dbReference>
<evidence type="ECO:0000259" key="2">
    <source>
        <dbReference type="PROSITE" id="PS50994"/>
    </source>
</evidence>
<dbReference type="GO" id="GO:0003676">
    <property type="term" value="F:nucleic acid binding"/>
    <property type="evidence" value="ECO:0007669"/>
    <property type="project" value="InterPro"/>
</dbReference>
<feature type="domain" description="RNase H type-1" evidence="1">
    <location>
        <begin position="503"/>
        <end position="636"/>
    </location>
</feature>
<dbReference type="GeneID" id="108661106"/>
<name>A0AB32W0Q4_THECC</name>
<reference evidence="4" key="2">
    <citation type="submission" date="2025-08" db="UniProtKB">
        <authorList>
            <consortium name="RefSeq"/>
        </authorList>
    </citation>
    <scope>IDENTIFICATION</scope>
</reference>
<proteinExistence type="predicted"/>
<dbReference type="CDD" id="cd01647">
    <property type="entry name" value="RT_LTR"/>
    <property type="match status" value="1"/>
</dbReference>
<dbReference type="KEGG" id="tcc:108661106"/>
<accession>A0AB32W0Q4</accession>
<dbReference type="Gene3D" id="1.10.340.70">
    <property type="match status" value="1"/>
</dbReference>
<dbReference type="PANTHER" id="PTHR48475">
    <property type="entry name" value="RIBONUCLEASE H"/>
    <property type="match status" value="1"/>
</dbReference>
<dbReference type="Pfam" id="PF13456">
    <property type="entry name" value="RVT_3"/>
    <property type="match status" value="1"/>
</dbReference>
<dbReference type="Gramene" id="Tc03v2_t002280.1">
    <property type="protein sequence ID" value="Tc03v2_p002280.1"/>
    <property type="gene ID" value="Tc03v2_g002280"/>
</dbReference>
<dbReference type="Proteomes" id="UP000694886">
    <property type="component" value="Chromosome 3"/>
</dbReference>
<dbReference type="InterPro" id="IPR041577">
    <property type="entry name" value="RT_RNaseH_2"/>
</dbReference>
<dbReference type="Pfam" id="PF17919">
    <property type="entry name" value="RT_RNaseH_2"/>
    <property type="match status" value="1"/>
</dbReference>
<protein>
    <submittedName>
        <fullName evidence="4">Uncharacterized protein LOC108661106</fullName>
    </submittedName>
</protein>